<evidence type="ECO:0000313" key="11">
    <source>
        <dbReference type="Proteomes" id="UP001219585"/>
    </source>
</evidence>
<dbReference type="GO" id="GO:0016020">
    <property type="term" value="C:membrane"/>
    <property type="evidence" value="ECO:0007669"/>
    <property type="project" value="UniProtKB-SubCell"/>
</dbReference>
<dbReference type="KEGG" id="liu:OU989_02135"/>
<evidence type="ECO:0000256" key="5">
    <source>
        <dbReference type="ARBA" id="ARBA00023288"/>
    </source>
</evidence>
<dbReference type="Proteomes" id="UP001219585">
    <property type="component" value="Chromosome"/>
</dbReference>
<reference evidence="9 12" key="2">
    <citation type="submission" date="2023-12" db="EMBL/GenBank/DDBJ databases">
        <title>Genome comparison identifies genes involved in endophytic behavior of Lysinibacillus irui and provides insights into its role as a plant-growth promoting bacterium.</title>
        <authorList>
            <person name="Hilario S."/>
            <person name="Matos I."/>
            <person name="Goncalves M.F.M."/>
            <person name="Pardo C.A."/>
            <person name="Santos M.J."/>
        </authorList>
    </citation>
    <scope>NUCLEOTIDE SEQUENCE [LARGE SCALE GENOMIC DNA]</scope>
    <source>
        <strain evidence="9 12">B3</strain>
    </source>
</reference>
<feature type="lipid moiety-binding region" description="S-diacylglycerol cysteine" evidence="7">
    <location>
        <position position="23"/>
    </location>
</feature>
<gene>
    <name evidence="10" type="ORF">OU989_02135</name>
    <name evidence="9" type="ORF">U6C28_02550</name>
</gene>
<evidence type="ECO:0000313" key="10">
    <source>
        <dbReference type="EMBL" id="WDV07301.1"/>
    </source>
</evidence>
<keyword evidence="2 8" id="KW-0732">Signal</keyword>
<dbReference type="PANTHER" id="PTHR30429">
    <property type="entry name" value="D-METHIONINE-BINDING LIPOPROTEIN METQ"/>
    <property type="match status" value="1"/>
</dbReference>
<evidence type="ECO:0000256" key="8">
    <source>
        <dbReference type="SAM" id="SignalP"/>
    </source>
</evidence>
<proteinExistence type="inferred from homology"/>
<evidence type="ECO:0000313" key="9">
    <source>
        <dbReference type="EMBL" id="MEA0975165.1"/>
    </source>
</evidence>
<evidence type="ECO:0000256" key="1">
    <source>
        <dbReference type="ARBA" id="ARBA00004635"/>
    </source>
</evidence>
<dbReference type="Gene3D" id="3.40.190.10">
    <property type="entry name" value="Periplasmic binding protein-like II"/>
    <property type="match status" value="2"/>
</dbReference>
<dbReference type="EMBL" id="JAXUIA010000001">
    <property type="protein sequence ID" value="MEA0975165.1"/>
    <property type="molecule type" value="Genomic_DNA"/>
</dbReference>
<evidence type="ECO:0000256" key="3">
    <source>
        <dbReference type="ARBA" id="ARBA00023136"/>
    </source>
</evidence>
<keyword evidence="12" id="KW-1185">Reference proteome</keyword>
<dbReference type="PANTHER" id="PTHR30429:SF1">
    <property type="entry name" value="D-METHIONINE-BINDING LIPOPROTEIN METQ-RELATED"/>
    <property type="match status" value="1"/>
</dbReference>
<dbReference type="AlphaFoldDB" id="A0AAJ5URT6"/>
<dbReference type="Pfam" id="PF03180">
    <property type="entry name" value="Lipoprotein_9"/>
    <property type="match status" value="1"/>
</dbReference>
<feature type="signal peptide" evidence="8">
    <location>
        <begin position="1"/>
        <end position="21"/>
    </location>
</feature>
<dbReference type="InterPro" id="IPR004872">
    <property type="entry name" value="Lipoprotein_NlpA"/>
</dbReference>
<evidence type="ECO:0000256" key="4">
    <source>
        <dbReference type="ARBA" id="ARBA00023139"/>
    </source>
</evidence>
<dbReference type="PIRSF" id="PIRSF002854">
    <property type="entry name" value="MetQ"/>
    <property type="match status" value="1"/>
</dbReference>
<accession>A0AAJ5URT6</accession>
<evidence type="ECO:0000256" key="6">
    <source>
        <dbReference type="PIRNR" id="PIRNR002854"/>
    </source>
</evidence>
<name>A0AAJ5URT6_9BACI</name>
<evidence type="ECO:0000256" key="2">
    <source>
        <dbReference type="ARBA" id="ARBA00022729"/>
    </source>
</evidence>
<organism evidence="10 11">
    <name type="scientific">Lysinibacillus irui</name>
    <dbReference type="NCBI Taxonomy" id="2998077"/>
    <lineage>
        <taxon>Bacteria</taxon>
        <taxon>Bacillati</taxon>
        <taxon>Bacillota</taxon>
        <taxon>Bacilli</taxon>
        <taxon>Bacillales</taxon>
        <taxon>Bacillaceae</taxon>
        <taxon>Lysinibacillus</taxon>
    </lineage>
</organism>
<dbReference type="SUPFAM" id="SSF53850">
    <property type="entry name" value="Periplasmic binding protein-like II"/>
    <property type="match status" value="1"/>
</dbReference>
<dbReference type="CDD" id="cd13526">
    <property type="entry name" value="PBP2_lipoprotein_MetQ_like"/>
    <property type="match status" value="1"/>
</dbReference>
<comment type="similarity">
    <text evidence="6">Belongs to the nlpA lipoprotein family.</text>
</comment>
<dbReference type="NCBIfam" id="TIGR00363">
    <property type="entry name" value="MetQ/NlpA family lipoprotein"/>
    <property type="match status" value="1"/>
</dbReference>
<dbReference type="RefSeq" id="WP_274795472.1">
    <property type="nucleotide sequence ID" value="NZ_CP113527.1"/>
</dbReference>
<evidence type="ECO:0000256" key="7">
    <source>
        <dbReference type="PIRSR" id="PIRSR002854-1"/>
    </source>
</evidence>
<evidence type="ECO:0000313" key="12">
    <source>
        <dbReference type="Proteomes" id="UP001289615"/>
    </source>
</evidence>
<keyword evidence="4" id="KW-0564">Palmitate</keyword>
<reference evidence="10" key="1">
    <citation type="submission" date="2022-11" db="EMBL/GenBank/DDBJ databases">
        <title>Lysinibacillus irui.</title>
        <authorList>
            <person name="Akintayo S.O."/>
        </authorList>
    </citation>
    <scope>NUCLEOTIDE SEQUENCE</scope>
    <source>
        <strain evidence="10">IRB4-01</strain>
    </source>
</reference>
<keyword evidence="5 6" id="KW-0449">Lipoprotein</keyword>
<comment type="subcellular location">
    <subcellularLocation>
        <location evidence="1">Membrane</location>
        <topology evidence="1">Lipid-anchor</topology>
    </subcellularLocation>
</comment>
<keyword evidence="3" id="KW-0472">Membrane</keyword>
<protein>
    <recommendedName>
        <fullName evidence="6">Lipoprotein</fullName>
    </recommendedName>
</protein>
<dbReference type="EMBL" id="CP113527">
    <property type="protein sequence ID" value="WDV07301.1"/>
    <property type="molecule type" value="Genomic_DNA"/>
</dbReference>
<sequence length="276" mass="30232">MKKKNKFLVGLASLTLVAALAGCGSKEDSKGQAEAIDENKIVVGVTSGPHEQIAEVAAKVAKEKGLEVELKSFSDYVLPNTSLAEGDLDANSYQHEPFLDTFNKDHDTDLVPVGKTILNPMGIYSEKYKSFDDIPDGATFGLPNDPTNGARALFVLQEAGYIKLKDGADLTASIRDVEENKKNLQFIELEAAQIPKQLSEVDVAAINTNFALEAGINPKEDSILLESTDSPYVNYIVVRAENENDPTIKKFVEAYQSEEVRQFIEEEFKGSVIPSW</sequence>
<feature type="chain" id="PRO_5042620217" description="Lipoprotein" evidence="8">
    <location>
        <begin position="22"/>
        <end position="276"/>
    </location>
</feature>
<dbReference type="PROSITE" id="PS51257">
    <property type="entry name" value="PROKAR_LIPOPROTEIN"/>
    <property type="match status" value="1"/>
</dbReference>
<dbReference type="Proteomes" id="UP001289615">
    <property type="component" value="Unassembled WGS sequence"/>
</dbReference>